<feature type="transmembrane region" description="Helical" evidence="1">
    <location>
        <begin position="104"/>
        <end position="122"/>
    </location>
</feature>
<feature type="transmembrane region" description="Helical" evidence="1">
    <location>
        <begin position="33"/>
        <end position="56"/>
    </location>
</feature>
<dbReference type="Proteomes" id="UP000177215">
    <property type="component" value="Unassembled WGS sequence"/>
</dbReference>
<dbReference type="InterPro" id="IPR014509">
    <property type="entry name" value="YjdF-like"/>
</dbReference>
<protein>
    <recommendedName>
        <fullName evidence="4">VanZ-like domain-containing protein</fullName>
    </recommendedName>
</protein>
<sequence>MSEFRLLLAQLLLLIPLSVTTWLAVEYFLYWRIWWLDIPMHFFGGMWAGLCGLWLIARRGNPASLLSCLAFALFIGIAWEVFEYSEGIAASYHFSYPFDTAKDLVMDLLGATFGWMLVKRLGGEQKTEK</sequence>
<evidence type="ECO:0008006" key="4">
    <source>
        <dbReference type="Google" id="ProtNLM"/>
    </source>
</evidence>
<keyword evidence="1" id="KW-1133">Transmembrane helix</keyword>
<name>A0A1F6EVZ1_9BACT</name>
<keyword evidence="1" id="KW-0812">Transmembrane</keyword>
<evidence type="ECO:0000313" key="3">
    <source>
        <dbReference type="Proteomes" id="UP000177215"/>
    </source>
</evidence>
<comment type="caution">
    <text evidence="2">The sequence shown here is derived from an EMBL/GenBank/DDBJ whole genome shotgun (WGS) entry which is preliminary data.</text>
</comment>
<dbReference type="AlphaFoldDB" id="A0A1F6EVZ1"/>
<reference evidence="2 3" key="1">
    <citation type="journal article" date="2016" name="Nat. Commun.">
        <title>Thousands of microbial genomes shed light on interconnected biogeochemical processes in an aquifer system.</title>
        <authorList>
            <person name="Anantharaman K."/>
            <person name="Brown C.T."/>
            <person name="Hug L.A."/>
            <person name="Sharon I."/>
            <person name="Castelle C.J."/>
            <person name="Probst A.J."/>
            <person name="Thomas B.C."/>
            <person name="Singh A."/>
            <person name="Wilkins M.J."/>
            <person name="Karaoz U."/>
            <person name="Brodie E.L."/>
            <person name="Williams K.H."/>
            <person name="Hubbard S.S."/>
            <person name="Banfield J.F."/>
        </authorList>
    </citation>
    <scope>NUCLEOTIDE SEQUENCE [LARGE SCALE GENOMIC DNA]</scope>
</reference>
<gene>
    <name evidence="2" type="ORF">A3B35_03315</name>
</gene>
<evidence type="ECO:0000313" key="2">
    <source>
        <dbReference type="EMBL" id="OGG77790.1"/>
    </source>
</evidence>
<accession>A0A1F6EVZ1</accession>
<dbReference type="Pfam" id="PF09997">
    <property type="entry name" value="DUF2238"/>
    <property type="match status" value="1"/>
</dbReference>
<evidence type="ECO:0000256" key="1">
    <source>
        <dbReference type="SAM" id="Phobius"/>
    </source>
</evidence>
<proteinExistence type="predicted"/>
<dbReference type="EMBL" id="MFMC01000007">
    <property type="protein sequence ID" value="OGG77790.1"/>
    <property type="molecule type" value="Genomic_DNA"/>
</dbReference>
<keyword evidence="1" id="KW-0472">Membrane</keyword>
<organism evidence="2 3">
    <name type="scientific">Candidatus Kaiserbacteria bacterium RIFCSPLOWO2_01_FULL_54_24</name>
    <dbReference type="NCBI Taxonomy" id="1798515"/>
    <lineage>
        <taxon>Bacteria</taxon>
        <taxon>Candidatus Kaiseribacteriota</taxon>
    </lineage>
</organism>
<feature type="transmembrane region" description="Helical" evidence="1">
    <location>
        <begin position="63"/>
        <end position="82"/>
    </location>
</feature>
<dbReference type="STRING" id="1798515.A3B35_03315"/>